<comment type="subunit">
    <text evidence="5">Binds ribosomal protein uS19.</text>
</comment>
<accession>A0ABT5VC04</accession>
<keyword evidence="3 5" id="KW-0698">rRNA processing</keyword>
<dbReference type="InterPro" id="IPR011033">
    <property type="entry name" value="PRC_barrel-like_sf"/>
</dbReference>
<feature type="domain" description="RimM N-terminal" evidence="6">
    <location>
        <begin position="7"/>
        <end position="90"/>
    </location>
</feature>
<evidence type="ECO:0000256" key="2">
    <source>
        <dbReference type="ARBA" id="ARBA00022517"/>
    </source>
</evidence>
<protein>
    <recommendedName>
        <fullName evidence="5">Ribosome maturation factor RimM</fullName>
    </recommendedName>
</protein>
<keyword evidence="1 5" id="KW-0963">Cytoplasm</keyword>
<organism evidence="8 9">
    <name type="scientific">Alkalihalobacterium chitinilyticum</name>
    <dbReference type="NCBI Taxonomy" id="2980103"/>
    <lineage>
        <taxon>Bacteria</taxon>
        <taxon>Bacillati</taxon>
        <taxon>Bacillota</taxon>
        <taxon>Bacilli</taxon>
        <taxon>Bacillales</taxon>
        <taxon>Bacillaceae</taxon>
        <taxon>Alkalihalobacterium</taxon>
    </lineage>
</organism>
<evidence type="ECO:0000256" key="5">
    <source>
        <dbReference type="HAMAP-Rule" id="MF_00014"/>
    </source>
</evidence>
<evidence type="ECO:0000259" key="7">
    <source>
        <dbReference type="Pfam" id="PF05239"/>
    </source>
</evidence>
<proteinExistence type="inferred from homology"/>
<sequence>MKNWFKVGKIVNTHGIRGELRIISTTDFEEERYAPGSELYIEHPDLREMIPVIVESHRKHKNFDLLTFEGYTNISQVEKFKGGTLKVSEDALGQLDEGEFYYHEIIGCQVYTNDGLELGKIKEVLSPGANDVWVIQSKAGGKDILIPYIDDVVKEVNVAEKKITIELLEGLI</sequence>
<name>A0ABT5VC04_9BACI</name>
<keyword evidence="9" id="KW-1185">Reference proteome</keyword>
<comment type="function">
    <text evidence="5">An accessory protein needed during the final step in the assembly of 30S ribosomal subunit, possibly for assembly of the head region. Essential for efficient processing of 16S rRNA. May be needed both before and after RbfA during the maturation of 16S rRNA. It has affinity for free ribosomal 30S subunits but not for 70S ribosomes.</text>
</comment>
<dbReference type="PANTHER" id="PTHR33692">
    <property type="entry name" value="RIBOSOME MATURATION FACTOR RIMM"/>
    <property type="match status" value="1"/>
</dbReference>
<dbReference type="PANTHER" id="PTHR33692:SF1">
    <property type="entry name" value="RIBOSOME MATURATION FACTOR RIMM"/>
    <property type="match status" value="1"/>
</dbReference>
<reference evidence="8" key="1">
    <citation type="submission" date="2024-05" db="EMBL/GenBank/DDBJ databases">
        <title>Alkalihalobacillus sp. strain MEB203 novel alkaliphilic bacterium from Lonar Lake, India.</title>
        <authorList>
            <person name="Joshi A."/>
            <person name="Thite S."/>
            <person name="Mengade P."/>
        </authorList>
    </citation>
    <scope>NUCLEOTIDE SEQUENCE</scope>
    <source>
        <strain evidence="8">MEB 203</strain>
    </source>
</reference>
<dbReference type="Pfam" id="PF05239">
    <property type="entry name" value="PRC"/>
    <property type="match status" value="1"/>
</dbReference>
<evidence type="ECO:0000313" key="9">
    <source>
        <dbReference type="Proteomes" id="UP001148125"/>
    </source>
</evidence>
<keyword evidence="4 5" id="KW-0143">Chaperone</keyword>
<dbReference type="SUPFAM" id="SSF50346">
    <property type="entry name" value="PRC-barrel domain"/>
    <property type="match status" value="1"/>
</dbReference>
<dbReference type="InterPro" id="IPR009000">
    <property type="entry name" value="Transl_B-barrel_sf"/>
</dbReference>
<evidence type="ECO:0000256" key="3">
    <source>
        <dbReference type="ARBA" id="ARBA00022552"/>
    </source>
</evidence>
<evidence type="ECO:0000256" key="1">
    <source>
        <dbReference type="ARBA" id="ARBA00022490"/>
    </source>
</evidence>
<dbReference type="Pfam" id="PF01782">
    <property type="entry name" value="RimM"/>
    <property type="match status" value="1"/>
</dbReference>
<evidence type="ECO:0000256" key="4">
    <source>
        <dbReference type="ARBA" id="ARBA00023186"/>
    </source>
</evidence>
<comment type="domain">
    <text evidence="5">The PRC barrel domain binds ribosomal protein uS19.</text>
</comment>
<keyword evidence="2 5" id="KW-0690">Ribosome biogenesis</keyword>
<dbReference type="InterPro" id="IPR027275">
    <property type="entry name" value="PRC-brl_dom"/>
</dbReference>
<evidence type="ECO:0000313" key="8">
    <source>
        <dbReference type="EMBL" id="MDE5412991.1"/>
    </source>
</evidence>
<evidence type="ECO:0000259" key="6">
    <source>
        <dbReference type="Pfam" id="PF01782"/>
    </source>
</evidence>
<dbReference type="InterPro" id="IPR002676">
    <property type="entry name" value="RimM_N"/>
</dbReference>
<dbReference type="EMBL" id="JAOTPO010000003">
    <property type="protein sequence ID" value="MDE5412991.1"/>
    <property type="molecule type" value="Genomic_DNA"/>
</dbReference>
<comment type="subcellular location">
    <subcellularLocation>
        <location evidence="5">Cytoplasm</location>
    </subcellularLocation>
</comment>
<dbReference type="InterPro" id="IPR036976">
    <property type="entry name" value="RimM_N_sf"/>
</dbReference>
<feature type="domain" description="PRC-barrel" evidence="7">
    <location>
        <begin position="97"/>
        <end position="171"/>
    </location>
</feature>
<dbReference type="Proteomes" id="UP001148125">
    <property type="component" value="Unassembled WGS sequence"/>
</dbReference>
<dbReference type="NCBIfam" id="TIGR02273">
    <property type="entry name" value="16S_RimM"/>
    <property type="match status" value="1"/>
</dbReference>
<comment type="caution">
    <text evidence="8">The sequence shown here is derived from an EMBL/GenBank/DDBJ whole genome shotgun (WGS) entry which is preliminary data.</text>
</comment>
<dbReference type="InterPro" id="IPR011961">
    <property type="entry name" value="RimM"/>
</dbReference>
<dbReference type="SUPFAM" id="SSF50447">
    <property type="entry name" value="Translation proteins"/>
    <property type="match status" value="1"/>
</dbReference>
<dbReference type="Gene3D" id="2.30.30.240">
    <property type="entry name" value="PRC-barrel domain"/>
    <property type="match status" value="1"/>
</dbReference>
<gene>
    <name evidence="5 8" type="primary">rimM</name>
    <name evidence="8" type="ORF">N7Z68_06305</name>
</gene>
<dbReference type="Gene3D" id="2.40.30.60">
    <property type="entry name" value="RimM"/>
    <property type="match status" value="1"/>
</dbReference>
<comment type="similarity">
    <text evidence="5">Belongs to the RimM family.</text>
</comment>
<dbReference type="RefSeq" id="WP_275117617.1">
    <property type="nucleotide sequence ID" value="NZ_JAOTPO010000003.1"/>
</dbReference>
<dbReference type="HAMAP" id="MF_00014">
    <property type="entry name" value="Ribosome_mat_RimM"/>
    <property type="match status" value="1"/>
</dbReference>